<dbReference type="Proteomes" id="UP000288086">
    <property type="component" value="Unassembled WGS sequence"/>
</dbReference>
<keyword evidence="5" id="KW-0808">Transferase</keyword>
<evidence type="ECO:0000313" key="6">
    <source>
        <dbReference type="Proteomes" id="UP000288086"/>
    </source>
</evidence>
<dbReference type="PANTHER" id="PTHR10133:SF27">
    <property type="entry name" value="DNA POLYMERASE NU"/>
    <property type="match status" value="1"/>
</dbReference>
<proteinExistence type="predicted"/>
<evidence type="ECO:0000256" key="2">
    <source>
        <dbReference type="ARBA" id="ARBA00022705"/>
    </source>
</evidence>
<dbReference type="InterPro" id="IPR043502">
    <property type="entry name" value="DNA/RNA_pol_sf"/>
</dbReference>
<dbReference type="GO" id="GO:0006261">
    <property type="term" value="P:DNA-templated DNA replication"/>
    <property type="evidence" value="ECO:0007669"/>
    <property type="project" value="InterPro"/>
</dbReference>
<protein>
    <recommendedName>
        <fullName evidence="1">DNA-directed DNA polymerase</fullName>
        <ecNumber evidence="1">2.7.7.7</ecNumber>
    </recommendedName>
</protein>
<dbReference type="GO" id="GO:0003677">
    <property type="term" value="F:DNA binding"/>
    <property type="evidence" value="ECO:0007669"/>
    <property type="project" value="InterPro"/>
</dbReference>
<evidence type="ECO:0000256" key="1">
    <source>
        <dbReference type="ARBA" id="ARBA00012417"/>
    </source>
</evidence>
<dbReference type="Gene3D" id="1.10.150.20">
    <property type="entry name" value="5' to 3' exonuclease, C-terminal subdomain"/>
    <property type="match status" value="1"/>
</dbReference>
<dbReference type="InterPro" id="IPR001098">
    <property type="entry name" value="DNA-dir_DNA_pol_A_palm_dom"/>
</dbReference>
<dbReference type="PRINTS" id="PR00868">
    <property type="entry name" value="DNAPOLI"/>
</dbReference>
<gene>
    <name evidence="5" type="ORF">VT98_13031</name>
</gene>
<evidence type="ECO:0000256" key="3">
    <source>
        <dbReference type="ARBA" id="ARBA00049244"/>
    </source>
</evidence>
<evidence type="ECO:0000313" key="5">
    <source>
        <dbReference type="EMBL" id="RWX45910.1"/>
    </source>
</evidence>
<sequence>SEQLGISRKEAQTLIDRYFVHYAGVQQFMDSIMDQARADGYVTTLLGRRRQLPEINVSNANRRQFAERMAINTPIQGTASDIIKLAMIKVHEELIAQKAQAKLLLQIHDELVLEVPEDELESISAMVKETMESVMTLDVPLKVNTEVGGSLDKGE</sequence>
<dbReference type="InterPro" id="IPR002298">
    <property type="entry name" value="DNA_polymerase_A"/>
</dbReference>
<organism evidence="5 6">
    <name type="scientific">Candidatus Electrothrix communis</name>
    <dbReference type="NCBI Taxonomy" id="1859133"/>
    <lineage>
        <taxon>Bacteria</taxon>
        <taxon>Pseudomonadati</taxon>
        <taxon>Thermodesulfobacteriota</taxon>
        <taxon>Desulfobulbia</taxon>
        <taxon>Desulfobulbales</taxon>
        <taxon>Desulfobulbaceae</taxon>
        <taxon>Candidatus Electrothrix</taxon>
    </lineage>
</organism>
<dbReference type="GO" id="GO:0003887">
    <property type="term" value="F:DNA-directed DNA polymerase activity"/>
    <property type="evidence" value="ECO:0007669"/>
    <property type="project" value="UniProtKB-EC"/>
</dbReference>
<keyword evidence="6" id="KW-1185">Reference proteome</keyword>
<dbReference type="SUPFAM" id="SSF56672">
    <property type="entry name" value="DNA/RNA polymerases"/>
    <property type="match status" value="1"/>
</dbReference>
<dbReference type="EMBL" id="MTKP01000303">
    <property type="protein sequence ID" value="RWX45910.1"/>
    <property type="molecule type" value="Genomic_DNA"/>
</dbReference>
<feature type="non-terminal residue" evidence="5">
    <location>
        <position position="1"/>
    </location>
</feature>
<dbReference type="PANTHER" id="PTHR10133">
    <property type="entry name" value="DNA POLYMERASE I"/>
    <property type="match status" value="1"/>
</dbReference>
<dbReference type="SMART" id="SM00482">
    <property type="entry name" value="POLAc"/>
    <property type="match status" value="1"/>
</dbReference>
<dbReference type="AlphaFoldDB" id="A0A3S3QYS9"/>
<dbReference type="Pfam" id="PF00476">
    <property type="entry name" value="DNA_pol_A"/>
    <property type="match status" value="1"/>
</dbReference>
<accession>A0A3S3QYS9</accession>
<evidence type="ECO:0000259" key="4">
    <source>
        <dbReference type="SMART" id="SM00482"/>
    </source>
</evidence>
<feature type="domain" description="DNA-directed DNA polymerase family A palm" evidence="4">
    <location>
        <begin position="1"/>
        <end position="119"/>
    </location>
</feature>
<reference evidence="5 6" key="1">
    <citation type="submission" date="2017-01" db="EMBL/GenBank/DDBJ databases">
        <title>The cable genome- insights into the physiology and evolution of filamentous bacteria capable of sulfide oxidation via long distance electron transfer.</title>
        <authorList>
            <person name="Schreiber L."/>
            <person name="Bjerg J.T."/>
            <person name="Boggild A."/>
            <person name="Van De Vossenberg J."/>
            <person name="Meysman F."/>
            <person name="Nielsen L.P."/>
            <person name="Schramm A."/>
            <person name="Kjeldsen K.U."/>
        </authorList>
    </citation>
    <scope>NUCLEOTIDE SEQUENCE [LARGE SCALE GENOMIC DNA]</scope>
    <source>
        <strain evidence="5">A1</strain>
    </source>
</reference>
<dbReference type="GO" id="GO:0006302">
    <property type="term" value="P:double-strand break repair"/>
    <property type="evidence" value="ECO:0007669"/>
    <property type="project" value="TreeGrafter"/>
</dbReference>
<keyword evidence="5" id="KW-0548">Nucleotidyltransferase</keyword>
<comment type="caution">
    <text evidence="5">The sequence shown here is derived from an EMBL/GenBank/DDBJ whole genome shotgun (WGS) entry which is preliminary data.</text>
</comment>
<dbReference type="Gene3D" id="3.30.70.370">
    <property type="match status" value="1"/>
</dbReference>
<keyword evidence="2" id="KW-0235">DNA replication</keyword>
<dbReference type="EC" id="2.7.7.7" evidence="1"/>
<comment type="catalytic activity">
    <reaction evidence="3">
        <text>DNA(n) + a 2'-deoxyribonucleoside 5'-triphosphate = DNA(n+1) + diphosphate</text>
        <dbReference type="Rhea" id="RHEA:22508"/>
        <dbReference type="Rhea" id="RHEA-COMP:17339"/>
        <dbReference type="Rhea" id="RHEA-COMP:17340"/>
        <dbReference type="ChEBI" id="CHEBI:33019"/>
        <dbReference type="ChEBI" id="CHEBI:61560"/>
        <dbReference type="ChEBI" id="CHEBI:173112"/>
        <dbReference type="EC" id="2.7.7.7"/>
    </reaction>
</comment>
<name>A0A3S3QYS9_9BACT</name>